<organism evidence="2 3">
    <name type="scientific">Symmachiella dynata</name>
    <dbReference type="NCBI Taxonomy" id="2527995"/>
    <lineage>
        <taxon>Bacteria</taxon>
        <taxon>Pseudomonadati</taxon>
        <taxon>Planctomycetota</taxon>
        <taxon>Planctomycetia</taxon>
        <taxon>Planctomycetales</taxon>
        <taxon>Planctomycetaceae</taxon>
        <taxon>Symmachiella</taxon>
    </lineage>
</organism>
<dbReference type="EMBL" id="CP036276">
    <property type="protein sequence ID" value="QDU43704.1"/>
    <property type="molecule type" value="Genomic_DNA"/>
</dbReference>
<dbReference type="KEGG" id="sdyn:Mal52_21800"/>
<keyword evidence="1" id="KW-0732">Signal</keyword>
<proteinExistence type="predicted"/>
<feature type="signal peptide" evidence="1">
    <location>
        <begin position="1"/>
        <end position="19"/>
    </location>
</feature>
<feature type="chain" id="PRO_5022001545" description="Lipocalin-like domain-containing protein" evidence="1">
    <location>
        <begin position="20"/>
        <end position="155"/>
    </location>
</feature>
<evidence type="ECO:0000256" key="1">
    <source>
        <dbReference type="SAM" id="SignalP"/>
    </source>
</evidence>
<name>A0A517ZMK4_9PLAN</name>
<dbReference type="PROSITE" id="PS51257">
    <property type="entry name" value="PROKAR_LIPOPROTEIN"/>
    <property type="match status" value="1"/>
</dbReference>
<keyword evidence="3" id="KW-1185">Reference proteome</keyword>
<evidence type="ECO:0000313" key="2">
    <source>
        <dbReference type="EMBL" id="QDU43704.1"/>
    </source>
</evidence>
<evidence type="ECO:0000313" key="3">
    <source>
        <dbReference type="Proteomes" id="UP000319383"/>
    </source>
</evidence>
<dbReference type="Proteomes" id="UP000319383">
    <property type="component" value="Chromosome"/>
</dbReference>
<evidence type="ECO:0008006" key="4">
    <source>
        <dbReference type="Google" id="ProtNLM"/>
    </source>
</evidence>
<dbReference type="RefSeq" id="WP_145375948.1">
    <property type="nucleotide sequence ID" value="NZ_CP036276.1"/>
</dbReference>
<dbReference type="AlphaFoldDB" id="A0A517ZMK4"/>
<accession>A0A517ZMK4</accession>
<sequence length="155" mass="17107" precursor="true">MSVLRLSILLSVASVLGCAESVPTKDLAHEIPTGWEMIKADNYFRFRAPSDLQKQDVQGVDSLVGEFVSPTLTLSFDYGAYSDPLDREGFDGFWTTIDGRRARIARNEELIGVHFPDVNGGPKQPMTTKLTMIVKLNGAPPEIGETIFQTIEFGE</sequence>
<reference evidence="2 3" key="1">
    <citation type="submission" date="2019-02" db="EMBL/GenBank/DDBJ databases">
        <title>Deep-cultivation of Planctomycetes and their phenomic and genomic characterization uncovers novel biology.</title>
        <authorList>
            <person name="Wiegand S."/>
            <person name="Jogler M."/>
            <person name="Boedeker C."/>
            <person name="Pinto D."/>
            <person name="Vollmers J."/>
            <person name="Rivas-Marin E."/>
            <person name="Kohn T."/>
            <person name="Peeters S.H."/>
            <person name="Heuer A."/>
            <person name="Rast P."/>
            <person name="Oberbeckmann S."/>
            <person name="Bunk B."/>
            <person name="Jeske O."/>
            <person name="Meyerdierks A."/>
            <person name="Storesund J.E."/>
            <person name="Kallscheuer N."/>
            <person name="Luecker S."/>
            <person name="Lage O.M."/>
            <person name="Pohl T."/>
            <person name="Merkel B.J."/>
            <person name="Hornburger P."/>
            <person name="Mueller R.-W."/>
            <person name="Bruemmer F."/>
            <person name="Labrenz M."/>
            <person name="Spormann A.M."/>
            <person name="Op den Camp H."/>
            <person name="Overmann J."/>
            <person name="Amann R."/>
            <person name="Jetten M.S.M."/>
            <person name="Mascher T."/>
            <person name="Medema M.H."/>
            <person name="Devos D.P."/>
            <person name="Kaster A.-K."/>
            <person name="Ovreas L."/>
            <person name="Rohde M."/>
            <person name="Galperin M.Y."/>
            <person name="Jogler C."/>
        </authorList>
    </citation>
    <scope>NUCLEOTIDE SEQUENCE [LARGE SCALE GENOMIC DNA]</scope>
    <source>
        <strain evidence="2 3">Mal52</strain>
    </source>
</reference>
<gene>
    <name evidence="2" type="ORF">Mal52_21800</name>
</gene>
<protein>
    <recommendedName>
        <fullName evidence="4">Lipocalin-like domain-containing protein</fullName>
    </recommendedName>
</protein>